<evidence type="ECO:0000256" key="2">
    <source>
        <dbReference type="ARBA" id="ARBA00022692"/>
    </source>
</evidence>
<dbReference type="InterPro" id="IPR011701">
    <property type="entry name" value="MFS"/>
</dbReference>
<feature type="transmembrane region" description="Helical" evidence="5">
    <location>
        <begin position="21"/>
        <end position="42"/>
    </location>
</feature>
<keyword evidence="8" id="KW-1185">Reference proteome</keyword>
<evidence type="ECO:0000313" key="8">
    <source>
        <dbReference type="Proteomes" id="UP000033956"/>
    </source>
</evidence>
<dbReference type="GO" id="GO:0022857">
    <property type="term" value="F:transmembrane transporter activity"/>
    <property type="evidence" value="ECO:0007669"/>
    <property type="project" value="InterPro"/>
</dbReference>
<dbReference type="InterPro" id="IPR001958">
    <property type="entry name" value="Tet-R_TetA/multi-R_MdtG-like"/>
</dbReference>
<keyword evidence="4 5" id="KW-0472">Membrane</keyword>
<organism evidence="7 8">
    <name type="scientific">Microbacterium terrae</name>
    <dbReference type="NCBI Taxonomy" id="69369"/>
    <lineage>
        <taxon>Bacteria</taxon>
        <taxon>Bacillati</taxon>
        <taxon>Actinomycetota</taxon>
        <taxon>Actinomycetes</taxon>
        <taxon>Micrococcales</taxon>
        <taxon>Microbacteriaceae</taxon>
        <taxon>Microbacterium</taxon>
    </lineage>
</organism>
<dbReference type="Proteomes" id="UP000033956">
    <property type="component" value="Unassembled WGS sequence"/>
</dbReference>
<feature type="transmembrane region" description="Helical" evidence="5">
    <location>
        <begin position="308"/>
        <end position="331"/>
    </location>
</feature>
<dbReference type="InterPro" id="IPR020846">
    <property type="entry name" value="MFS_dom"/>
</dbReference>
<feature type="transmembrane region" description="Helical" evidence="5">
    <location>
        <begin position="173"/>
        <end position="196"/>
    </location>
</feature>
<feature type="domain" description="Major facilitator superfamily (MFS) profile" evidence="6">
    <location>
        <begin position="19"/>
        <end position="397"/>
    </location>
</feature>
<feature type="transmembrane region" description="Helical" evidence="5">
    <location>
        <begin position="148"/>
        <end position="167"/>
    </location>
</feature>
<accession>A0A0M2H9T7</accession>
<feature type="transmembrane region" description="Helical" evidence="5">
    <location>
        <begin position="283"/>
        <end position="302"/>
    </location>
</feature>
<dbReference type="PANTHER" id="PTHR23531:SF1">
    <property type="entry name" value="QUINOLENE RESISTANCE PROTEIN NORA"/>
    <property type="match status" value="1"/>
</dbReference>
<dbReference type="PRINTS" id="PR01035">
    <property type="entry name" value="TCRTETA"/>
</dbReference>
<evidence type="ECO:0000256" key="1">
    <source>
        <dbReference type="ARBA" id="ARBA00004651"/>
    </source>
</evidence>
<comment type="subcellular location">
    <subcellularLocation>
        <location evidence="1">Cell membrane</location>
        <topology evidence="1">Multi-pass membrane protein</topology>
    </subcellularLocation>
</comment>
<evidence type="ECO:0000259" key="6">
    <source>
        <dbReference type="PROSITE" id="PS50850"/>
    </source>
</evidence>
<name>A0A0M2H9T7_9MICO</name>
<protein>
    <submittedName>
        <fullName evidence="7">Tetracycline resistance protein, class B</fullName>
    </submittedName>
</protein>
<dbReference type="PANTHER" id="PTHR23531">
    <property type="entry name" value="QUINOLENE RESISTANCE PROTEIN NORA"/>
    <property type="match status" value="1"/>
</dbReference>
<evidence type="ECO:0000256" key="3">
    <source>
        <dbReference type="ARBA" id="ARBA00022989"/>
    </source>
</evidence>
<feature type="transmembrane region" description="Helical" evidence="5">
    <location>
        <begin position="217"/>
        <end position="241"/>
    </location>
</feature>
<comment type="caution">
    <text evidence="7">The sequence shown here is derived from an EMBL/GenBank/DDBJ whole genome shotgun (WGS) entry which is preliminary data.</text>
</comment>
<sequence length="403" mass="40194">MLDAVTTARRDEPATPRHRMGPLYAAGFVTAFGAHSVAAGVGATGEDIGLSLLRIGFLLALYDIAEVLLKPIFGSLSDRIGAKPVIVGGLIGFAALSLLGLGAQNVALLTLARLGQGAAAAAFSPAASATVARLGAGRTGAYFGRYGSWKALGYTIGPLLGAGLIAWGGLPLLFGVLSAAAAMTAIWVLLALPAPAPLPRTRYTVVDLVRQTTDSAFLVPTLALATSTAALGAAIGFLPALATHLGLSLFAAIAIATVLALASAIVQPWAGSLRDSRRFSDRAGAIGGLLVLAAGILLVAVLPTAVVLYLAAVLIGAGIGVVTPFAFAALADSTPQERMGRTLGTAELGRELGDSAGPLLVGAVAAATALPWGLATLGGAVALMAGVVGVTRSRSAVVTEPTD</sequence>
<feature type="transmembrane region" description="Helical" evidence="5">
    <location>
        <begin position="114"/>
        <end position="136"/>
    </location>
</feature>
<feature type="transmembrane region" description="Helical" evidence="5">
    <location>
        <begin position="81"/>
        <end position="102"/>
    </location>
</feature>
<keyword evidence="3 5" id="KW-1133">Transmembrane helix</keyword>
<dbReference type="PROSITE" id="PS50850">
    <property type="entry name" value="MFS"/>
    <property type="match status" value="1"/>
</dbReference>
<dbReference type="InterPro" id="IPR036259">
    <property type="entry name" value="MFS_trans_sf"/>
</dbReference>
<dbReference type="Gene3D" id="1.20.1250.20">
    <property type="entry name" value="MFS general substrate transporter like domains"/>
    <property type="match status" value="1"/>
</dbReference>
<gene>
    <name evidence="7" type="primary">tetA</name>
    <name evidence="7" type="ORF">RS81_01463</name>
</gene>
<evidence type="ECO:0000313" key="7">
    <source>
        <dbReference type="EMBL" id="KJL40919.1"/>
    </source>
</evidence>
<dbReference type="Pfam" id="PF07690">
    <property type="entry name" value="MFS_1"/>
    <property type="match status" value="2"/>
</dbReference>
<keyword evidence="2 5" id="KW-0812">Transmembrane</keyword>
<evidence type="ECO:0000256" key="5">
    <source>
        <dbReference type="SAM" id="Phobius"/>
    </source>
</evidence>
<feature type="transmembrane region" description="Helical" evidence="5">
    <location>
        <begin position="247"/>
        <end position="271"/>
    </location>
</feature>
<dbReference type="OrthoDB" id="9814303at2"/>
<evidence type="ECO:0000256" key="4">
    <source>
        <dbReference type="ARBA" id="ARBA00023136"/>
    </source>
</evidence>
<dbReference type="InterPro" id="IPR052714">
    <property type="entry name" value="MFS_Exporter"/>
</dbReference>
<dbReference type="EMBL" id="JYIZ01000045">
    <property type="protein sequence ID" value="KJL40919.1"/>
    <property type="molecule type" value="Genomic_DNA"/>
</dbReference>
<reference evidence="7 8" key="1">
    <citation type="submission" date="2015-02" db="EMBL/GenBank/DDBJ databases">
        <title>Draft genome sequences of ten Microbacterium spp. with emphasis on heavy metal contaminated environments.</title>
        <authorList>
            <person name="Corretto E."/>
        </authorList>
    </citation>
    <scope>NUCLEOTIDE SEQUENCE [LARGE SCALE GENOMIC DNA]</scope>
    <source>
        <strain evidence="7 8">DSM 12510</strain>
    </source>
</reference>
<dbReference type="GO" id="GO:0005886">
    <property type="term" value="C:plasma membrane"/>
    <property type="evidence" value="ECO:0007669"/>
    <property type="project" value="UniProtKB-SubCell"/>
</dbReference>
<dbReference type="PATRIC" id="fig|92835.4.peg.1482"/>
<dbReference type="AlphaFoldDB" id="A0A0M2H9T7"/>
<dbReference type="SUPFAM" id="SSF103473">
    <property type="entry name" value="MFS general substrate transporter"/>
    <property type="match status" value="1"/>
</dbReference>
<proteinExistence type="predicted"/>